<dbReference type="Gene3D" id="1.10.1200.10">
    <property type="entry name" value="ACP-like"/>
    <property type="match status" value="1"/>
</dbReference>
<name>A0ABP5R7X3_9ACTN</name>
<keyword evidence="3" id="KW-1185">Reference proteome</keyword>
<dbReference type="InterPro" id="IPR036736">
    <property type="entry name" value="ACP-like_sf"/>
</dbReference>
<accession>A0ABP5R7X3</accession>
<reference evidence="3" key="1">
    <citation type="journal article" date="2019" name="Int. J. Syst. Evol. Microbiol.">
        <title>The Global Catalogue of Microorganisms (GCM) 10K type strain sequencing project: providing services to taxonomists for standard genome sequencing and annotation.</title>
        <authorList>
            <consortium name="The Broad Institute Genomics Platform"/>
            <consortium name="The Broad Institute Genome Sequencing Center for Infectious Disease"/>
            <person name="Wu L."/>
            <person name="Ma J."/>
        </authorList>
    </citation>
    <scope>NUCLEOTIDE SEQUENCE [LARGE SCALE GENOMIC DNA]</scope>
    <source>
        <strain evidence="3">JCM 4823</strain>
    </source>
</reference>
<dbReference type="PROSITE" id="PS50075">
    <property type="entry name" value="CARRIER"/>
    <property type="match status" value="1"/>
</dbReference>
<organism evidence="2 3">
    <name type="scientific">Streptomyces roseiscleroticus</name>
    <dbReference type="NCBI Taxonomy" id="1972"/>
    <lineage>
        <taxon>Bacteria</taxon>
        <taxon>Bacillati</taxon>
        <taxon>Actinomycetota</taxon>
        <taxon>Actinomycetes</taxon>
        <taxon>Kitasatosporales</taxon>
        <taxon>Streptomycetaceae</taxon>
        <taxon>Streptomyces</taxon>
    </lineage>
</organism>
<feature type="domain" description="Carrier" evidence="1">
    <location>
        <begin position="10"/>
        <end position="88"/>
    </location>
</feature>
<protein>
    <recommendedName>
        <fullName evidence="1">Carrier domain-containing protein</fullName>
    </recommendedName>
</protein>
<sequence length="88" mass="9440">MSMTDPSEQATLPENLITLLTDHLKVSMPTEQLSPTTTLEDLDIDSLALMELVVAAEETFGIVLPDDLLDLSPSSTLGDAARVFHEAG</sequence>
<evidence type="ECO:0000313" key="3">
    <source>
        <dbReference type="Proteomes" id="UP001500442"/>
    </source>
</evidence>
<evidence type="ECO:0000259" key="1">
    <source>
        <dbReference type="PROSITE" id="PS50075"/>
    </source>
</evidence>
<proteinExistence type="predicted"/>
<dbReference type="Proteomes" id="UP001500442">
    <property type="component" value="Unassembled WGS sequence"/>
</dbReference>
<evidence type="ECO:0000313" key="2">
    <source>
        <dbReference type="EMBL" id="GAA2253884.1"/>
    </source>
</evidence>
<dbReference type="SUPFAM" id="SSF47336">
    <property type="entry name" value="ACP-like"/>
    <property type="match status" value="1"/>
</dbReference>
<dbReference type="Pfam" id="PF00550">
    <property type="entry name" value="PP-binding"/>
    <property type="match status" value="1"/>
</dbReference>
<comment type="caution">
    <text evidence="2">The sequence shown here is derived from an EMBL/GenBank/DDBJ whole genome shotgun (WGS) entry which is preliminary data.</text>
</comment>
<dbReference type="EMBL" id="BAAASN010000003">
    <property type="protein sequence ID" value="GAA2253884.1"/>
    <property type="molecule type" value="Genomic_DNA"/>
</dbReference>
<gene>
    <name evidence="2" type="ORF">GCM10010368_20160</name>
</gene>
<dbReference type="InterPro" id="IPR009081">
    <property type="entry name" value="PP-bd_ACP"/>
</dbReference>